<dbReference type="EMBL" id="LT670844">
    <property type="protein sequence ID" value="SHJ60483.1"/>
    <property type="molecule type" value="Genomic_DNA"/>
</dbReference>
<name>A0A1M6KNC7_9BRAD</name>
<evidence type="ECO:0000313" key="2">
    <source>
        <dbReference type="EMBL" id="SHJ60483.1"/>
    </source>
</evidence>
<accession>A0A1M6KNC7</accession>
<dbReference type="AlphaFoldDB" id="A0A1M6KNC7"/>
<evidence type="ECO:0000256" key="1">
    <source>
        <dbReference type="SAM" id="MobiDB-lite"/>
    </source>
</evidence>
<reference evidence="2 3" key="1">
    <citation type="submission" date="2016-11" db="EMBL/GenBank/DDBJ databases">
        <authorList>
            <person name="Jaros S."/>
            <person name="Januszkiewicz K."/>
            <person name="Wedrychowicz H."/>
        </authorList>
    </citation>
    <scope>NUCLEOTIDE SEQUENCE [LARGE SCALE GENOMIC DNA]</scope>
    <source>
        <strain evidence="2 3">GAS499</strain>
    </source>
</reference>
<feature type="compositionally biased region" description="Basic and acidic residues" evidence="1">
    <location>
        <begin position="177"/>
        <end position="192"/>
    </location>
</feature>
<feature type="region of interest" description="Disordered" evidence="1">
    <location>
        <begin position="177"/>
        <end position="238"/>
    </location>
</feature>
<gene>
    <name evidence="2" type="ORF">SAMN05444159_1024</name>
</gene>
<proteinExistence type="predicted"/>
<organism evidence="2 3">
    <name type="scientific">Bradyrhizobium lablabi</name>
    <dbReference type="NCBI Taxonomy" id="722472"/>
    <lineage>
        <taxon>Bacteria</taxon>
        <taxon>Pseudomonadati</taxon>
        <taxon>Pseudomonadota</taxon>
        <taxon>Alphaproteobacteria</taxon>
        <taxon>Hyphomicrobiales</taxon>
        <taxon>Nitrobacteraceae</taxon>
        <taxon>Bradyrhizobium</taxon>
    </lineage>
</organism>
<sequence length="238" mass="26895">MTNNIQPPALPRKSRYPITSFRDRVVRVDPNDPIAVSKARSAIADRYAAMSRRRYGARPTSSGIHWMAAKRINELERYLSHRYGHHLPDDDAGREDLVILANHVAQNRHDPRAKILGFIRRWAPWMVATEAEALADKVLKKPRRYRAKTLGGLLRLAEDERINLNIETIRPFGRTDADMVEDKKRKDRERKAAGRAANRSGRPRGRPKSEGGSKPWETSGMLATLDCATSNPSLSSSP</sequence>
<protein>
    <submittedName>
        <fullName evidence="2">Uncharacterized protein</fullName>
    </submittedName>
</protein>
<evidence type="ECO:0000313" key="3">
    <source>
        <dbReference type="Proteomes" id="UP000189935"/>
    </source>
</evidence>
<feature type="compositionally biased region" description="Polar residues" evidence="1">
    <location>
        <begin position="227"/>
        <end position="238"/>
    </location>
</feature>
<dbReference type="Proteomes" id="UP000189935">
    <property type="component" value="Chromosome I"/>
</dbReference>